<dbReference type="Pfam" id="PF03646">
    <property type="entry name" value="FlaG"/>
    <property type="match status" value="1"/>
</dbReference>
<dbReference type="SUPFAM" id="SSF160214">
    <property type="entry name" value="FlaG-like"/>
    <property type="match status" value="1"/>
</dbReference>
<dbReference type="STRING" id="1403537.Q428_05990"/>
<comment type="caution">
    <text evidence="1">The sequence shown here is derived from an EMBL/GenBank/DDBJ whole genome shotgun (WGS) entry which is preliminary data.</text>
</comment>
<proteinExistence type="predicted"/>
<dbReference type="PANTHER" id="PTHR37166">
    <property type="entry name" value="PROTEIN FLAG"/>
    <property type="match status" value="1"/>
</dbReference>
<evidence type="ECO:0000313" key="1">
    <source>
        <dbReference type="EMBL" id="EYE88794.1"/>
    </source>
</evidence>
<accession>A0A017RWK7</accession>
<dbReference type="Gene3D" id="3.30.160.170">
    <property type="entry name" value="FlaG-like"/>
    <property type="match status" value="1"/>
</dbReference>
<sequence>MEINKVNITNFSGINDGFKKEEIFRENKVEQKTEEKKYTHKELDSAVDKANKVLFKNNTHLKFQVHEKTKDIMVKVIDDKTGETLKEFPPEKILDMVAKLWEIAGIFVDEKR</sequence>
<keyword evidence="2" id="KW-1185">Reference proteome</keyword>
<keyword evidence="1" id="KW-0969">Cilium</keyword>
<keyword evidence="1" id="KW-0966">Cell projection</keyword>
<dbReference type="AlphaFoldDB" id="A0A017RWK7"/>
<name>A0A017RWK7_9CLOT</name>
<gene>
    <name evidence="1" type="ORF">Q428_05990</name>
</gene>
<dbReference type="PANTHER" id="PTHR37166:SF1">
    <property type="entry name" value="PROTEIN FLAG"/>
    <property type="match status" value="1"/>
</dbReference>
<reference evidence="1 2" key="1">
    <citation type="journal article" date="2014" name="Genome Announc.">
        <title>Draft Genome Sequence of Fervidicella metallireducens Strain AeBT, an Iron-Reducing Thermoanaerobe from the Great Artesian Basin.</title>
        <authorList>
            <person name="Patel B.K."/>
        </authorList>
    </citation>
    <scope>NUCLEOTIDE SEQUENCE [LARGE SCALE GENOMIC DNA]</scope>
    <source>
        <strain evidence="1 2">AeB</strain>
    </source>
</reference>
<keyword evidence="1" id="KW-0282">Flagellum</keyword>
<dbReference type="RefSeq" id="WP_051514988.1">
    <property type="nucleotide sequence ID" value="NZ_AZQP01000013.1"/>
</dbReference>
<evidence type="ECO:0000313" key="2">
    <source>
        <dbReference type="Proteomes" id="UP000019681"/>
    </source>
</evidence>
<protein>
    <submittedName>
        <fullName evidence="1">Flagellar protein FlaG</fullName>
    </submittedName>
</protein>
<organism evidence="1 2">
    <name type="scientific">Fervidicella metallireducens AeB</name>
    <dbReference type="NCBI Taxonomy" id="1403537"/>
    <lineage>
        <taxon>Bacteria</taxon>
        <taxon>Bacillati</taxon>
        <taxon>Bacillota</taxon>
        <taxon>Clostridia</taxon>
        <taxon>Eubacteriales</taxon>
        <taxon>Clostridiaceae</taxon>
        <taxon>Fervidicella</taxon>
    </lineage>
</organism>
<dbReference type="InterPro" id="IPR035924">
    <property type="entry name" value="FlaG-like_sf"/>
</dbReference>
<dbReference type="InterPro" id="IPR005186">
    <property type="entry name" value="FlaG"/>
</dbReference>
<dbReference type="Proteomes" id="UP000019681">
    <property type="component" value="Unassembled WGS sequence"/>
</dbReference>
<dbReference type="EMBL" id="AZQP01000013">
    <property type="protein sequence ID" value="EYE88794.1"/>
    <property type="molecule type" value="Genomic_DNA"/>
</dbReference>